<dbReference type="EMBL" id="BAAAMN010000048">
    <property type="protein sequence ID" value="GAA2042140.1"/>
    <property type="molecule type" value="Genomic_DNA"/>
</dbReference>
<accession>A0ABP5GAP6</accession>
<dbReference type="RefSeq" id="WP_343958875.1">
    <property type="nucleotide sequence ID" value="NZ_BAAAMN010000048.1"/>
</dbReference>
<sequence length="216" mass="23471">MAHAVGIIADIVGSRAMADRAAAQRAILATFEQVERAVPPRRSAWATVGDEFQLICDNWQDALRITLRTQVLLPDDIQLRYGIGLGQINTVDEGEAGPIQDGTAWLHARDAIQDVEARQERLDDSRTGFRTDDDDLTGALTTQLLLRDHVVARMKARERRLLAALLFGATQKEAAQAEKISQAAVSQALHRSGAMALLDADDALSITDANAHKEGA</sequence>
<dbReference type="Pfam" id="PF16264">
    <property type="entry name" value="SatD"/>
    <property type="match status" value="1"/>
</dbReference>
<name>A0ABP5GAP6_9MICC</name>
<keyword evidence="2" id="KW-1185">Reference proteome</keyword>
<comment type="caution">
    <text evidence="1">The sequence shown here is derived from an EMBL/GenBank/DDBJ whole genome shotgun (WGS) entry which is preliminary data.</text>
</comment>
<reference evidence="2" key="1">
    <citation type="journal article" date="2019" name="Int. J. Syst. Evol. Microbiol.">
        <title>The Global Catalogue of Microorganisms (GCM) 10K type strain sequencing project: providing services to taxonomists for standard genome sequencing and annotation.</title>
        <authorList>
            <consortium name="The Broad Institute Genomics Platform"/>
            <consortium name="The Broad Institute Genome Sequencing Center for Infectious Disease"/>
            <person name="Wu L."/>
            <person name="Ma J."/>
        </authorList>
    </citation>
    <scope>NUCLEOTIDE SEQUENCE [LARGE SCALE GENOMIC DNA]</scope>
    <source>
        <strain evidence="2">JCM 13595</strain>
    </source>
</reference>
<protein>
    <submittedName>
        <fullName evidence="1">SatD family protein</fullName>
    </submittedName>
</protein>
<gene>
    <name evidence="1" type="ORF">GCM10009720_23440</name>
</gene>
<organism evidence="1 2">
    <name type="scientific">Yaniella flava</name>
    <dbReference type="NCBI Taxonomy" id="287930"/>
    <lineage>
        <taxon>Bacteria</taxon>
        <taxon>Bacillati</taxon>
        <taxon>Actinomycetota</taxon>
        <taxon>Actinomycetes</taxon>
        <taxon>Micrococcales</taxon>
        <taxon>Micrococcaceae</taxon>
        <taxon>Yaniella</taxon>
    </lineage>
</organism>
<proteinExistence type="predicted"/>
<dbReference type="InterPro" id="IPR032580">
    <property type="entry name" value="SatD"/>
</dbReference>
<evidence type="ECO:0000313" key="2">
    <source>
        <dbReference type="Proteomes" id="UP001501461"/>
    </source>
</evidence>
<evidence type="ECO:0000313" key="1">
    <source>
        <dbReference type="EMBL" id="GAA2042140.1"/>
    </source>
</evidence>
<dbReference type="Proteomes" id="UP001501461">
    <property type="component" value="Unassembled WGS sequence"/>
</dbReference>